<dbReference type="SUPFAM" id="SSF64518">
    <property type="entry name" value="Phase 1 flagellin"/>
    <property type="match status" value="2"/>
</dbReference>
<feature type="domain" description="Flagellar hook-associated protein FlgK helical" evidence="9">
    <location>
        <begin position="94"/>
        <end position="320"/>
    </location>
</feature>
<organism evidence="10 11">
    <name type="scientific">Frateuria terrea</name>
    <dbReference type="NCBI Taxonomy" id="529704"/>
    <lineage>
        <taxon>Bacteria</taxon>
        <taxon>Pseudomonadati</taxon>
        <taxon>Pseudomonadota</taxon>
        <taxon>Gammaproteobacteria</taxon>
        <taxon>Lysobacterales</taxon>
        <taxon>Rhodanobacteraceae</taxon>
        <taxon>Frateuria</taxon>
    </lineage>
</organism>
<evidence type="ECO:0000313" key="11">
    <source>
        <dbReference type="Proteomes" id="UP000199420"/>
    </source>
</evidence>
<dbReference type="GO" id="GO:0009424">
    <property type="term" value="C:bacterial-type flagellum hook"/>
    <property type="evidence" value="ECO:0007669"/>
    <property type="project" value="InterPro"/>
</dbReference>
<proteinExistence type="inferred from homology"/>
<reference evidence="10 11" key="1">
    <citation type="submission" date="2016-10" db="EMBL/GenBank/DDBJ databases">
        <authorList>
            <person name="de Groot N.N."/>
        </authorList>
    </citation>
    <scope>NUCLEOTIDE SEQUENCE [LARGE SCALE GENOMIC DNA]</scope>
    <source>
        <strain evidence="10 11">DSM 26515</strain>
    </source>
</reference>
<comment type="subcellular location">
    <subcellularLocation>
        <location evidence="1">Bacterial flagellum</location>
    </subcellularLocation>
    <subcellularLocation>
        <location evidence="2">Secreted</location>
    </subcellularLocation>
</comment>
<protein>
    <recommendedName>
        <fullName evidence="4">Flagellar hook-associated protein 1</fullName>
    </recommendedName>
</protein>
<dbReference type="GO" id="GO:0044780">
    <property type="term" value="P:bacterial-type flagellum assembly"/>
    <property type="evidence" value="ECO:0007669"/>
    <property type="project" value="InterPro"/>
</dbReference>
<evidence type="ECO:0000256" key="4">
    <source>
        <dbReference type="ARBA" id="ARBA00016244"/>
    </source>
</evidence>
<dbReference type="InterPro" id="IPR010930">
    <property type="entry name" value="Flg_bb/hook_C_dom"/>
</dbReference>
<accession>A0A1H6VY51</accession>
<dbReference type="NCBIfam" id="TIGR02492">
    <property type="entry name" value="flgK_ends"/>
    <property type="match status" value="1"/>
</dbReference>
<dbReference type="Proteomes" id="UP000199420">
    <property type="component" value="Unassembled WGS sequence"/>
</dbReference>
<feature type="domain" description="Flagellar hook-associated protein 1 D2-like" evidence="8">
    <location>
        <begin position="332"/>
        <end position="409"/>
    </location>
</feature>
<keyword evidence="6" id="KW-0975">Bacterial flagellum</keyword>
<evidence type="ECO:0000259" key="9">
    <source>
        <dbReference type="Pfam" id="PF22638"/>
    </source>
</evidence>
<dbReference type="Pfam" id="PF06429">
    <property type="entry name" value="Flg_bbr_C"/>
    <property type="match status" value="1"/>
</dbReference>
<feature type="domain" description="Flagellar basal-body/hook protein C-terminal" evidence="7">
    <location>
        <begin position="583"/>
        <end position="619"/>
    </location>
</feature>
<dbReference type="InterPro" id="IPR049119">
    <property type="entry name" value="FlgK_D2-like"/>
</dbReference>
<evidence type="ECO:0000259" key="7">
    <source>
        <dbReference type="Pfam" id="PF06429"/>
    </source>
</evidence>
<evidence type="ECO:0000256" key="2">
    <source>
        <dbReference type="ARBA" id="ARBA00004613"/>
    </source>
</evidence>
<dbReference type="PANTHER" id="PTHR30033">
    <property type="entry name" value="FLAGELLAR HOOK-ASSOCIATED PROTEIN 1"/>
    <property type="match status" value="1"/>
</dbReference>
<gene>
    <name evidence="10" type="ORF">SAMN04487997_2446</name>
</gene>
<dbReference type="Pfam" id="PF22638">
    <property type="entry name" value="FlgK_D1"/>
    <property type="match status" value="1"/>
</dbReference>
<evidence type="ECO:0000256" key="3">
    <source>
        <dbReference type="ARBA" id="ARBA00009677"/>
    </source>
</evidence>
<keyword evidence="10" id="KW-0966">Cell projection</keyword>
<dbReference type="InterPro" id="IPR053927">
    <property type="entry name" value="FlgK_helical"/>
</dbReference>
<dbReference type="InterPro" id="IPR002371">
    <property type="entry name" value="FlgK"/>
</dbReference>
<sequence length="624" mass="62333">MADLLSTGVSGLLAAQVGLSTTGHNVSNANSDGYSRQQVTFAARAPQAEGRYYVGTGVNTQAVQRAYSQYLNSALWSASSSKGRADAYQALTDQLNNQLSGSSNLQSSLDTFFGAVQDVANAPADASARGVLLARAGALASTFRALSGQFGSLDGQVQRQLTDTVTSINSDSAAIAKLNERIRASTGGSEPSDLLDQRDALIKKLSGEVGINVAKQNDGTLSVFVGNGQALVSGTQSFELGTSSNTYDATRLEVVDKGTGAVLSGRIGGGTLGALLDFRSNVLDPAQSQLGRAALAMADAFNAQHAQGVDLNGQLGGTFFNVAGPAVQAAGSNAGSATLSASIDDIGALGSQDYVLSFDGSAWNLKDGSGATVAMTGTGTAADPFKAGGLSFVVGGGAASAGDSFRIQPSRNAAGGINVAITDPNKIAAASALLGSAAGTNTGSGSVGALSVADGTDANLFTASSIVFASPTSYSIDGGPAQTFTPGTPIVHNGWSLTLDGAPAVGDSFGVKANTNARGDNANALKLGAVANLGVLDGGATSVGRAYGQLVGQVGSAGSLADDAAKTQSAVYNQAMSAQQGVSGVNMDEEAANLVRYQQAYQASAQVITAANTVFNALLGAFRG</sequence>
<keyword evidence="11" id="KW-1185">Reference proteome</keyword>
<keyword evidence="10" id="KW-0282">Flagellum</keyword>
<dbReference type="AlphaFoldDB" id="A0A1H6VY51"/>
<evidence type="ECO:0000259" key="8">
    <source>
        <dbReference type="Pfam" id="PF21158"/>
    </source>
</evidence>
<keyword evidence="10" id="KW-0969">Cilium</keyword>
<evidence type="ECO:0000256" key="1">
    <source>
        <dbReference type="ARBA" id="ARBA00004365"/>
    </source>
</evidence>
<evidence type="ECO:0000313" key="10">
    <source>
        <dbReference type="EMBL" id="SEJ08024.1"/>
    </source>
</evidence>
<dbReference type="STRING" id="529704.SAMN02927913_3207"/>
<evidence type="ECO:0000256" key="6">
    <source>
        <dbReference type="ARBA" id="ARBA00023143"/>
    </source>
</evidence>
<dbReference type="EMBL" id="FNYC01000004">
    <property type="protein sequence ID" value="SEJ08024.1"/>
    <property type="molecule type" value="Genomic_DNA"/>
</dbReference>
<dbReference type="Pfam" id="PF21158">
    <property type="entry name" value="flgK_1st_1"/>
    <property type="match status" value="1"/>
</dbReference>
<keyword evidence="5" id="KW-0964">Secreted</keyword>
<dbReference type="OrthoDB" id="9802553at2"/>
<dbReference type="PANTHER" id="PTHR30033:SF1">
    <property type="entry name" value="FLAGELLAR HOOK-ASSOCIATED PROTEIN 1"/>
    <property type="match status" value="1"/>
</dbReference>
<dbReference type="GO" id="GO:0005198">
    <property type="term" value="F:structural molecule activity"/>
    <property type="evidence" value="ECO:0007669"/>
    <property type="project" value="InterPro"/>
</dbReference>
<name>A0A1H6VY51_9GAMM</name>
<dbReference type="GO" id="GO:0005576">
    <property type="term" value="C:extracellular region"/>
    <property type="evidence" value="ECO:0007669"/>
    <property type="project" value="UniProtKB-SubCell"/>
</dbReference>
<comment type="similarity">
    <text evidence="3">Belongs to the flagella basal body rod proteins family.</text>
</comment>
<dbReference type="PRINTS" id="PR01005">
    <property type="entry name" value="FLGHOOKAP1"/>
</dbReference>
<dbReference type="RefSeq" id="WP_091339281.1">
    <property type="nucleotide sequence ID" value="NZ_FNYC01000004.1"/>
</dbReference>
<evidence type="ECO:0000256" key="5">
    <source>
        <dbReference type="ARBA" id="ARBA00022525"/>
    </source>
</evidence>